<evidence type="ECO:0000259" key="2">
    <source>
        <dbReference type="PROSITE" id="PS50089"/>
    </source>
</evidence>
<dbReference type="PANTHER" id="PTHR22938:SF0">
    <property type="entry name" value="E3 UBIQUITIN-PROTEIN LIGASE ZNF598"/>
    <property type="match status" value="1"/>
</dbReference>
<dbReference type="PROSITE" id="PS00028">
    <property type="entry name" value="ZINC_FINGER_C2H2_1"/>
    <property type="match status" value="2"/>
</dbReference>
<dbReference type="GO" id="GO:0016567">
    <property type="term" value="P:protein ubiquitination"/>
    <property type="evidence" value="ECO:0007669"/>
    <property type="project" value="TreeGrafter"/>
</dbReference>
<dbReference type="VEuPathDB" id="MicrosporidiaDB:NAPIS_ORF02473"/>
<dbReference type="InterPro" id="IPR044288">
    <property type="entry name" value="ZNF598/HEL2"/>
</dbReference>
<organism evidence="3 4">
    <name type="scientific">Vairimorpha apis BRL 01</name>
    <dbReference type="NCBI Taxonomy" id="1037528"/>
    <lineage>
        <taxon>Eukaryota</taxon>
        <taxon>Fungi</taxon>
        <taxon>Fungi incertae sedis</taxon>
        <taxon>Microsporidia</taxon>
        <taxon>Nosematidae</taxon>
        <taxon>Vairimorpha</taxon>
    </lineage>
</organism>
<dbReference type="PANTHER" id="PTHR22938">
    <property type="entry name" value="ZINC FINGER PROTEIN 598"/>
    <property type="match status" value="1"/>
</dbReference>
<dbReference type="GO" id="GO:0043022">
    <property type="term" value="F:ribosome binding"/>
    <property type="evidence" value="ECO:0007669"/>
    <property type="project" value="TreeGrafter"/>
</dbReference>
<sequence>MECVICLNHTNMVVEYECKHNVCHHCGTRLLMLYKNLNCPLCKQISKKSYIKSLNDFDLNEIIEKNVIYQNLKCKEDTKNLLIHKCKKCSNICKDTYMLRAHYREVHANLLCYECTDNKKQFWFEYILYDINTLRKHKLGKLNEDGFKGHVWCKFCKKYFYDEIAAKQHCNQVHIMCSVCDILGDKNRFYKNFSELEKHFKNFHYCCSQEYCLKIKAYAFPYKTELFEHLIKFHKQNIKLQDIKSITDNDTQFMDPTYLNVQNNIKSKIINLSKPIKSYISFDKEELKDSNFPDFLDRSQIMKIRREQLVRKSIISRLKINNHDQVYEIIEKIINKDISIHEGCDDLKLLIDGPNILKLFKDLYFEDIQTEINKYYKILENQILFPKFESKQNIKFSQPKKESKKIGFKILDLKKK</sequence>
<dbReference type="SUPFAM" id="SSF57850">
    <property type="entry name" value="RING/U-box"/>
    <property type="match status" value="1"/>
</dbReference>
<dbReference type="GO" id="GO:0072344">
    <property type="term" value="P:rescue of stalled ribosome"/>
    <property type="evidence" value="ECO:0007669"/>
    <property type="project" value="InterPro"/>
</dbReference>
<keyword evidence="1" id="KW-0863">Zinc-finger</keyword>
<dbReference type="Gene3D" id="3.30.40.10">
    <property type="entry name" value="Zinc/RING finger domain, C3HC4 (zinc finger)"/>
    <property type="match status" value="1"/>
</dbReference>
<gene>
    <name evidence="3" type="ORF">NAPIS_ORF02473</name>
</gene>
<evidence type="ECO:0000256" key="1">
    <source>
        <dbReference type="PROSITE-ProRule" id="PRU00175"/>
    </source>
</evidence>
<name>T0MG14_9MICR</name>
<dbReference type="InterPro" id="IPR001841">
    <property type="entry name" value="Znf_RING"/>
</dbReference>
<dbReference type="OrthoDB" id="3838338at2759"/>
<reference evidence="3 4" key="1">
    <citation type="journal article" date="2013" name="BMC Genomics">
        <title>Genome sequencing and comparative genomics of honey bee microsporidia, Nosema apis reveal novel insights into host-parasite interactions.</title>
        <authorList>
            <person name="Chen Yp."/>
            <person name="Pettis J.S."/>
            <person name="Zhao Y."/>
            <person name="Liu X."/>
            <person name="Tallon L.J."/>
            <person name="Sadzewicz L.D."/>
            <person name="Li R."/>
            <person name="Zheng H."/>
            <person name="Huang S."/>
            <person name="Zhang X."/>
            <person name="Hamilton M.C."/>
            <person name="Pernal S.F."/>
            <person name="Melathopoulos A.P."/>
            <person name="Yan X."/>
            <person name="Evans J.D."/>
        </authorList>
    </citation>
    <scope>NUCLEOTIDE SEQUENCE [LARGE SCALE GENOMIC DNA]</scope>
    <source>
        <strain evidence="3 4">BRL 01</strain>
    </source>
</reference>
<dbReference type="HOGENOM" id="CLU_653992_0_0_1"/>
<proteinExistence type="predicted"/>
<protein>
    <submittedName>
        <fullName evidence="3">C2h2 finger domain-containing protein</fullName>
    </submittedName>
</protein>
<accession>T0MG14</accession>
<dbReference type="SMART" id="SM00184">
    <property type="entry name" value="RING"/>
    <property type="match status" value="1"/>
</dbReference>
<dbReference type="AlphaFoldDB" id="T0MG14"/>
<evidence type="ECO:0000313" key="3">
    <source>
        <dbReference type="EMBL" id="EQB59950.1"/>
    </source>
</evidence>
<dbReference type="GO" id="GO:0008270">
    <property type="term" value="F:zinc ion binding"/>
    <property type="evidence" value="ECO:0007669"/>
    <property type="project" value="UniProtKB-KW"/>
</dbReference>
<dbReference type="EMBL" id="KE647346">
    <property type="protein sequence ID" value="EQB59950.1"/>
    <property type="molecule type" value="Genomic_DNA"/>
</dbReference>
<keyword evidence="1" id="KW-0479">Metal-binding</keyword>
<feature type="domain" description="RING-type" evidence="2">
    <location>
        <begin position="3"/>
        <end position="43"/>
    </location>
</feature>
<dbReference type="InterPro" id="IPR013083">
    <property type="entry name" value="Znf_RING/FYVE/PHD"/>
</dbReference>
<dbReference type="PROSITE" id="PS50089">
    <property type="entry name" value="ZF_RING_2"/>
    <property type="match status" value="1"/>
</dbReference>
<keyword evidence="1" id="KW-0862">Zinc</keyword>
<dbReference type="SMART" id="SM00355">
    <property type="entry name" value="ZnF_C2H2"/>
    <property type="match status" value="4"/>
</dbReference>
<dbReference type="InterPro" id="IPR013087">
    <property type="entry name" value="Znf_C2H2_type"/>
</dbReference>
<evidence type="ECO:0000313" key="4">
    <source>
        <dbReference type="Proteomes" id="UP000053780"/>
    </source>
</evidence>
<dbReference type="Pfam" id="PF13920">
    <property type="entry name" value="zf-C3HC4_3"/>
    <property type="match status" value="1"/>
</dbReference>
<keyword evidence="4" id="KW-1185">Reference proteome</keyword>
<dbReference type="Proteomes" id="UP000053780">
    <property type="component" value="Unassembled WGS sequence"/>
</dbReference>
<dbReference type="GO" id="GO:0061630">
    <property type="term" value="F:ubiquitin protein ligase activity"/>
    <property type="evidence" value="ECO:0007669"/>
    <property type="project" value="InterPro"/>
</dbReference>